<evidence type="ECO:0000313" key="5">
    <source>
        <dbReference type="Proteomes" id="UP000639606"/>
    </source>
</evidence>
<dbReference type="Gene3D" id="2.60.120.430">
    <property type="entry name" value="Galactose-binding lectin"/>
    <property type="match status" value="1"/>
</dbReference>
<reference evidence="4" key="1">
    <citation type="journal article" date="2014" name="Int. J. Syst. Evol. Microbiol.">
        <title>Complete genome sequence of Corynebacterium casei LMG S-19264T (=DSM 44701T), isolated from a smear-ripened cheese.</title>
        <authorList>
            <consortium name="US DOE Joint Genome Institute (JGI-PGF)"/>
            <person name="Walter F."/>
            <person name="Albersmeier A."/>
            <person name="Kalinowski J."/>
            <person name="Ruckert C."/>
        </authorList>
    </citation>
    <scope>NUCLEOTIDE SEQUENCE</scope>
    <source>
        <strain evidence="4">JCM 3313</strain>
    </source>
</reference>
<evidence type="ECO:0000313" key="4">
    <source>
        <dbReference type="EMBL" id="GGP71042.1"/>
    </source>
</evidence>
<dbReference type="AlphaFoldDB" id="A0A918AQM2"/>
<dbReference type="InterPro" id="IPR008979">
    <property type="entry name" value="Galactose-bd-like_sf"/>
</dbReference>
<evidence type="ECO:0000259" key="3">
    <source>
        <dbReference type="Pfam" id="PF13205"/>
    </source>
</evidence>
<dbReference type="SUPFAM" id="SSF50952">
    <property type="entry name" value="Soluble quinoprotein glucose dehydrogenase"/>
    <property type="match status" value="1"/>
</dbReference>
<gene>
    <name evidence="4" type="ORF">GCM10010185_50080</name>
</gene>
<keyword evidence="5" id="KW-1185">Reference proteome</keyword>
<dbReference type="InterPro" id="IPR011042">
    <property type="entry name" value="6-blade_b-propeller_TolB-like"/>
</dbReference>
<dbReference type="SUPFAM" id="SSF49785">
    <property type="entry name" value="Galactose-binding domain-like"/>
    <property type="match status" value="1"/>
</dbReference>
<feature type="signal peptide" evidence="2">
    <location>
        <begin position="1"/>
        <end position="26"/>
    </location>
</feature>
<dbReference type="InterPro" id="IPR011041">
    <property type="entry name" value="Quinoprot_gluc/sorb_DH_b-prop"/>
</dbReference>
<sequence length="739" mass="75353">MRSAKAIRLSTAVVLVTAALSAPAGAAPAAPFTARVNFSDEATAPPAGYARDFGEAYGARPGGQSFGWVALGTGTPLSLVGNGRNRGSAQPDVRLATFVHAQLPAGSPGVPTPGSWEIAVPDGAYAVTVAVGDAGAATDSAHYVNVEDQNGVAAFEPDSAVRHATATRVVVVTDGRLTLSPRAGVNSKFAYVDITGVPDGTARPSVRTLTPANLATGVSPTAGVVADLRLPGGAVDPATLTSATVRLTRVSDGAVVPAGVITSGGGDVVSLSPTAPLAASALHRFELTDGVRDVAGNRFLPYSGVFTTGTGGGGGPAAFEQVFGVATGAPFTSVAFGPDGRLYAATTTGRLHRFPVNADGTLGAATVIDTVRAHATAAGLPGAPDRTVIGLAFDPASTAANPVLWITDNHGGTANAPDWSGRIARLSGPDLSVYTEVVTDLPRSVKDHESNSLVFGPDGDLYLSQGSMNAMGAPDTTWGNRPEHLLSAAVLRLRPARLPASLPVNVRTEAGGGYDPYAAAAPLTIHATGVRNAYDLVWHRNGHLYAPTNGSAAGGNAPATPSPLPASCATRTDGPYTGPAVASVTDNPVAETDYVFDVKPGRYYGHPAPIRCEWVLAGGNPTAGADPFQVGAYPVGTPPDRNFDLAGTYDAGLHASANGAIEYRGGRLDGKLLVVRYSSGQDVQTFDVAPDGALSNRTTGITGLTGFRQPLDITQHPDRGHLYVTELGANRITLLRPTS</sequence>
<protein>
    <recommendedName>
        <fullName evidence="3">SbsA Ig-like domain-containing protein</fullName>
    </recommendedName>
</protein>
<dbReference type="Gene3D" id="2.120.10.30">
    <property type="entry name" value="TolB, C-terminal domain"/>
    <property type="match status" value="1"/>
</dbReference>
<dbReference type="Pfam" id="PF13205">
    <property type="entry name" value="Big_5"/>
    <property type="match status" value="1"/>
</dbReference>
<dbReference type="InterPro" id="IPR032812">
    <property type="entry name" value="SbsA_Ig"/>
</dbReference>
<name>A0A918AQM2_9PSEU</name>
<evidence type="ECO:0000256" key="1">
    <source>
        <dbReference type="ARBA" id="ARBA00022729"/>
    </source>
</evidence>
<keyword evidence="1 2" id="KW-0732">Signal</keyword>
<dbReference type="EMBL" id="BMRG01000012">
    <property type="protein sequence ID" value="GGP71042.1"/>
    <property type="molecule type" value="Genomic_DNA"/>
</dbReference>
<dbReference type="RefSeq" id="WP_189225762.1">
    <property type="nucleotide sequence ID" value="NZ_BMRG01000012.1"/>
</dbReference>
<reference evidence="4" key="2">
    <citation type="submission" date="2020-09" db="EMBL/GenBank/DDBJ databases">
        <authorList>
            <person name="Sun Q."/>
            <person name="Ohkuma M."/>
        </authorList>
    </citation>
    <scope>NUCLEOTIDE SEQUENCE</scope>
    <source>
        <strain evidence="4">JCM 3313</strain>
    </source>
</reference>
<accession>A0A918AQM2</accession>
<dbReference type="Proteomes" id="UP000639606">
    <property type="component" value="Unassembled WGS sequence"/>
</dbReference>
<organism evidence="4 5">
    <name type="scientific">Saccharothrix coeruleofusca</name>
    <dbReference type="NCBI Taxonomy" id="33919"/>
    <lineage>
        <taxon>Bacteria</taxon>
        <taxon>Bacillati</taxon>
        <taxon>Actinomycetota</taxon>
        <taxon>Actinomycetes</taxon>
        <taxon>Pseudonocardiales</taxon>
        <taxon>Pseudonocardiaceae</taxon>
        <taxon>Saccharothrix</taxon>
    </lineage>
</organism>
<feature type="chain" id="PRO_5038788580" description="SbsA Ig-like domain-containing protein" evidence="2">
    <location>
        <begin position="27"/>
        <end position="739"/>
    </location>
</feature>
<dbReference type="PANTHER" id="PTHR19328:SF75">
    <property type="entry name" value="ALDOSE SUGAR DEHYDROGENASE YLII"/>
    <property type="match status" value="1"/>
</dbReference>
<feature type="domain" description="SbsA Ig-like" evidence="3">
    <location>
        <begin position="201"/>
        <end position="308"/>
    </location>
</feature>
<comment type="caution">
    <text evidence="4">The sequence shown here is derived from an EMBL/GenBank/DDBJ whole genome shotgun (WGS) entry which is preliminary data.</text>
</comment>
<dbReference type="PANTHER" id="PTHR19328">
    <property type="entry name" value="HEDGEHOG-INTERACTING PROTEIN"/>
    <property type="match status" value="1"/>
</dbReference>
<proteinExistence type="predicted"/>
<evidence type="ECO:0000256" key="2">
    <source>
        <dbReference type="SAM" id="SignalP"/>
    </source>
</evidence>